<keyword evidence="2" id="KW-1185">Reference proteome</keyword>
<evidence type="ECO:0000313" key="1">
    <source>
        <dbReference type="EMBL" id="KAK8848033.1"/>
    </source>
</evidence>
<comment type="caution">
    <text evidence="1">The sequence shown here is derived from an EMBL/GenBank/DDBJ whole genome shotgun (WGS) entry which is preliminary data.</text>
</comment>
<organism evidence="1 2">
    <name type="scientific">Tritrichomonas musculus</name>
    <dbReference type="NCBI Taxonomy" id="1915356"/>
    <lineage>
        <taxon>Eukaryota</taxon>
        <taxon>Metamonada</taxon>
        <taxon>Parabasalia</taxon>
        <taxon>Tritrichomonadida</taxon>
        <taxon>Tritrichomonadidae</taxon>
        <taxon>Tritrichomonas</taxon>
    </lineage>
</organism>
<gene>
    <name evidence="1" type="ORF">M9Y10_019086</name>
</gene>
<evidence type="ECO:0000313" key="2">
    <source>
        <dbReference type="Proteomes" id="UP001470230"/>
    </source>
</evidence>
<name>A0ABR2HIK9_9EUKA</name>
<reference evidence="1 2" key="1">
    <citation type="submission" date="2024-04" db="EMBL/GenBank/DDBJ databases">
        <title>Tritrichomonas musculus Genome.</title>
        <authorList>
            <person name="Alves-Ferreira E."/>
            <person name="Grigg M."/>
            <person name="Lorenzi H."/>
            <person name="Galac M."/>
        </authorList>
    </citation>
    <scope>NUCLEOTIDE SEQUENCE [LARGE SCALE GENOMIC DNA]</scope>
    <source>
        <strain evidence="1 2">EAF2021</strain>
    </source>
</reference>
<protein>
    <submittedName>
        <fullName evidence="1">Uncharacterized protein</fullName>
    </submittedName>
</protein>
<sequence length="190" mass="22698">MTKNEETGKTEFIEKVDGEEVVVESVDDFRRALESAFFPYINLLDSLDLTRYQIYNSIDKKNYRDNCFVYACTQSGVFTEEEIHKLRTMMLTRSIPNKKILEIAIQMKCHFVLYKLDETRNSRTQKRDSVDTRKNSKVIADRMIRLLIYKDHFMIDMNEKLPITKYYIERKDELDMKFSDIPIAERHIIN</sequence>
<accession>A0ABR2HIK9</accession>
<proteinExistence type="predicted"/>
<dbReference type="Proteomes" id="UP001470230">
    <property type="component" value="Unassembled WGS sequence"/>
</dbReference>
<dbReference type="EMBL" id="JAPFFF010000027">
    <property type="protein sequence ID" value="KAK8848033.1"/>
    <property type="molecule type" value="Genomic_DNA"/>
</dbReference>